<dbReference type="AlphaFoldDB" id="A0AA36J0V1"/>
<feature type="region of interest" description="Disordered" evidence="1">
    <location>
        <begin position="312"/>
        <end position="332"/>
    </location>
</feature>
<evidence type="ECO:0000313" key="3">
    <source>
        <dbReference type="Proteomes" id="UP001178507"/>
    </source>
</evidence>
<proteinExistence type="predicted"/>
<evidence type="ECO:0000256" key="1">
    <source>
        <dbReference type="SAM" id="MobiDB-lite"/>
    </source>
</evidence>
<accession>A0AA36J0V1</accession>
<name>A0AA36J0V1_9DINO</name>
<organism evidence="2 3">
    <name type="scientific">Effrenium voratum</name>
    <dbReference type="NCBI Taxonomy" id="2562239"/>
    <lineage>
        <taxon>Eukaryota</taxon>
        <taxon>Sar</taxon>
        <taxon>Alveolata</taxon>
        <taxon>Dinophyceae</taxon>
        <taxon>Suessiales</taxon>
        <taxon>Symbiodiniaceae</taxon>
        <taxon>Effrenium</taxon>
    </lineage>
</organism>
<feature type="region of interest" description="Disordered" evidence="1">
    <location>
        <begin position="238"/>
        <end position="273"/>
    </location>
</feature>
<sequence>MKWTLASLGFAQGIVLQQSGGHGYAPANGAPFLEPAELEKLPEPREDLMAAEYLVSRVNGVASSFQQGSAHACDDGQHASKNRCLTHENRQCMWVRLHSHDPRPLVPKETAFCMPCQLDQTELPCWNSGAWLGGSQVVECEMSCLHQKRVMQPQYSCTDFTGVDSQTSCFGRGDQTNSKCMFLTYQDQHGATKSSCAPCELQGVGNIDCPVAGGKGPEDNSTVTVCASQCEAPRPDAHLALAPSSSNPGLSRVTAGEEEMVSAPVSPPLPPAEGETALATRAQVAGMMTTTTAYGLAPKYFPMVVYQSPQDHAVTKLQPPSEQLPWPVELPK</sequence>
<reference evidence="2" key="1">
    <citation type="submission" date="2023-08" db="EMBL/GenBank/DDBJ databases">
        <authorList>
            <person name="Chen Y."/>
            <person name="Shah S."/>
            <person name="Dougan E. K."/>
            <person name="Thang M."/>
            <person name="Chan C."/>
        </authorList>
    </citation>
    <scope>NUCLEOTIDE SEQUENCE</scope>
</reference>
<dbReference type="Proteomes" id="UP001178507">
    <property type="component" value="Unassembled WGS sequence"/>
</dbReference>
<comment type="caution">
    <text evidence="2">The sequence shown here is derived from an EMBL/GenBank/DDBJ whole genome shotgun (WGS) entry which is preliminary data.</text>
</comment>
<gene>
    <name evidence="2" type="ORF">EVOR1521_LOCUS21535</name>
</gene>
<dbReference type="EMBL" id="CAUJNA010003269">
    <property type="protein sequence ID" value="CAJ1397540.1"/>
    <property type="molecule type" value="Genomic_DNA"/>
</dbReference>
<protein>
    <submittedName>
        <fullName evidence="2">Uncharacterized protein</fullName>
    </submittedName>
</protein>
<keyword evidence="3" id="KW-1185">Reference proteome</keyword>
<evidence type="ECO:0000313" key="2">
    <source>
        <dbReference type="EMBL" id="CAJ1397540.1"/>
    </source>
</evidence>